<sequence length="74" mass="8287">MPLIINLSLLSLSLRINATSLSLPSLFLYVNHWRLFSLLSEQLPTTGNHHELFSLSDLNSLGRLRLLVLFVLGG</sequence>
<gene>
    <name evidence="2" type="ORF">RchiOBHm_Chr7g0202281</name>
</gene>
<evidence type="ECO:0008006" key="4">
    <source>
        <dbReference type="Google" id="ProtNLM"/>
    </source>
</evidence>
<comment type="caution">
    <text evidence="2">The sequence shown here is derived from an EMBL/GenBank/DDBJ whole genome shotgun (WGS) entry which is preliminary data.</text>
</comment>
<dbReference type="AlphaFoldDB" id="A0A2P6P860"/>
<protein>
    <recommendedName>
        <fullName evidence="4">Secreted protein</fullName>
    </recommendedName>
</protein>
<dbReference type="Gramene" id="PRQ18109">
    <property type="protein sequence ID" value="PRQ18109"/>
    <property type="gene ID" value="RchiOBHm_Chr7g0202281"/>
</dbReference>
<keyword evidence="1" id="KW-0732">Signal</keyword>
<feature type="chain" id="PRO_5015124311" description="Secreted protein" evidence="1">
    <location>
        <begin position="19"/>
        <end position="74"/>
    </location>
</feature>
<organism evidence="2 3">
    <name type="scientific">Rosa chinensis</name>
    <name type="common">China rose</name>
    <dbReference type="NCBI Taxonomy" id="74649"/>
    <lineage>
        <taxon>Eukaryota</taxon>
        <taxon>Viridiplantae</taxon>
        <taxon>Streptophyta</taxon>
        <taxon>Embryophyta</taxon>
        <taxon>Tracheophyta</taxon>
        <taxon>Spermatophyta</taxon>
        <taxon>Magnoliopsida</taxon>
        <taxon>eudicotyledons</taxon>
        <taxon>Gunneridae</taxon>
        <taxon>Pentapetalae</taxon>
        <taxon>rosids</taxon>
        <taxon>fabids</taxon>
        <taxon>Rosales</taxon>
        <taxon>Rosaceae</taxon>
        <taxon>Rosoideae</taxon>
        <taxon>Rosoideae incertae sedis</taxon>
        <taxon>Rosa</taxon>
    </lineage>
</organism>
<accession>A0A2P6P860</accession>
<dbReference type="Proteomes" id="UP000238479">
    <property type="component" value="Chromosome 7"/>
</dbReference>
<name>A0A2P6P860_ROSCH</name>
<evidence type="ECO:0000313" key="3">
    <source>
        <dbReference type="Proteomes" id="UP000238479"/>
    </source>
</evidence>
<reference evidence="2 3" key="1">
    <citation type="journal article" date="2018" name="Nat. Genet.">
        <title>The Rosa genome provides new insights in the design of modern roses.</title>
        <authorList>
            <person name="Bendahmane M."/>
        </authorList>
    </citation>
    <scope>NUCLEOTIDE SEQUENCE [LARGE SCALE GENOMIC DNA]</scope>
    <source>
        <strain evidence="3">cv. Old Blush</strain>
    </source>
</reference>
<evidence type="ECO:0000256" key="1">
    <source>
        <dbReference type="SAM" id="SignalP"/>
    </source>
</evidence>
<keyword evidence="3" id="KW-1185">Reference proteome</keyword>
<dbReference type="EMBL" id="PDCK01000045">
    <property type="protein sequence ID" value="PRQ18109.1"/>
    <property type="molecule type" value="Genomic_DNA"/>
</dbReference>
<proteinExistence type="predicted"/>
<feature type="signal peptide" evidence="1">
    <location>
        <begin position="1"/>
        <end position="18"/>
    </location>
</feature>
<evidence type="ECO:0000313" key="2">
    <source>
        <dbReference type="EMBL" id="PRQ18109.1"/>
    </source>
</evidence>